<feature type="region of interest" description="Disordered" evidence="1">
    <location>
        <begin position="129"/>
        <end position="169"/>
    </location>
</feature>
<accession>A0AAV7PL49</accession>
<dbReference type="Proteomes" id="UP001066276">
    <property type="component" value="Chromosome 7"/>
</dbReference>
<feature type="compositionally biased region" description="Basic residues" evidence="1">
    <location>
        <begin position="63"/>
        <end position="73"/>
    </location>
</feature>
<feature type="region of interest" description="Disordered" evidence="1">
    <location>
        <begin position="534"/>
        <end position="556"/>
    </location>
</feature>
<evidence type="ECO:0000313" key="3">
    <source>
        <dbReference type="Proteomes" id="UP001066276"/>
    </source>
</evidence>
<sequence>MADDKVQKASALLKQARRMDVVWPEALGPLRPAHRISAGVAAAVMACLPPCAVRMVAQVRRGGRCKGGPRKKGAAWAAGDGAKVGPAWAGPRGNPRQPARLRSERSERGGVKGHEPGVWYAALPDAVKKGKKGNSGLRKEETAGQPLWQGTGAGEDPKKGLGGSDHGGTGYMEERHVWDCSVLPETGTVKQHAKGDFEWDRVPQAQERDPKMPLSKKWPTILQWSGSEEEEDGVSGEEVGQDGEDPLANFAIMVPRRVHGTQADRWGGVVWAGPDEGEGIGGDGGTSEGVCEEAFLQPGTSDLCWQEVLDFDDAEPGEQVAAREPWREEKAEPGAACQIASAGVRRRRRKAADASAGWCGDMGFVPACAAAQGEQRPGPSGTQRARVFFSDGCALCGGLDREVEPDQEVWRAEVSERSSVEEGELVEDGDEQEWWECGMNGGSLMMSFSRCRVESSSRCGLLDGGELDFGRKSGWLRSGGKRLTSLMVSVATEAREDTVRLLKGVYVQDAGVATEGEEGKGSSGDRLKMVVTTDGQMNSDSPKDAKTKDSAKGEKEVELAPKGLARWGEREPFPSRSWLACMFLIGCFGNRFKPRPLSRGAAWPAAKHVQYLHREGGGPRRIALPPPD</sequence>
<evidence type="ECO:0000313" key="2">
    <source>
        <dbReference type="EMBL" id="KAJ1129021.1"/>
    </source>
</evidence>
<feature type="compositionally biased region" description="Low complexity" evidence="1">
    <location>
        <begin position="74"/>
        <end position="83"/>
    </location>
</feature>
<protein>
    <submittedName>
        <fullName evidence="2">Uncharacterized protein</fullName>
    </submittedName>
</protein>
<dbReference type="EMBL" id="JANPWB010000011">
    <property type="protein sequence ID" value="KAJ1129021.1"/>
    <property type="molecule type" value="Genomic_DNA"/>
</dbReference>
<proteinExistence type="predicted"/>
<organism evidence="2 3">
    <name type="scientific">Pleurodeles waltl</name>
    <name type="common">Iberian ribbed newt</name>
    <dbReference type="NCBI Taxonomy" id="8319"/>
    <lineage>
        <taxon>Eukaryota</taxon>
        <taxon>Metazoa</taxon>
        <taxon>Chordata</taxon>
        <taxon>Craniata</taxon>
        <taxon>Vertebrata</taxon>
        <taxon>Euteleostomi</taxon>
        <taxon>Amphibia</taxon>
        <taxon>Batrachia</taxon>
        <taxon>Caudata</taxon>
        <taxon>Salamandroidea</taxon>
        <taxon>Salamandridae</taxon>
        <taxon>Pleurodelinae</taxon>
        <taxon>Pleurodeles</taxon>
    </lineage>
</organism>
<dbReference type="AlphaFoldDB" id="A0AAV7PL49"/>
<feature type="compositionally biased region" description="Basic and acidic residues" evidence="1">
    <location>
        <begin position="541"/>
        <end position="556"/>
    </location>
</feature>
<feature type="compositionally biased region" description="Basic and acidic residues" evidence="1">
    <location>
        <begin position="101"/>
        <end position="115"/>
    </location>
</feature>
<evidence type="ECO:0000256" key="1">
    <source>
        <dbReference type="SAM" id="MobiDB-lite"/>
    </source>
</evidence>
<feature type="compositionally biased region" description="Gly residues" evidence="1">
    <location>
        <begin position="160"/>
        <end position="169"/>
    </location>
</feature>
<reference evidence="2" key="1">
    <citation type="journal article" date="2022" name="bioRxiv">
        <title>Sequencing and chromosome-scale assembly of the giantPleurodeles waltlgenome.</title>
        <authorList>
            <person name="Brown T."/>
            <person name="Elewa A."/>
            <person name="Iarovenko S."/>
            <person name="Subramanian E."/>
            <person name="Araus A.J."/>
            <person name="Petzold A."/>
            <person name="Susuki M."/>
            <person name="Suzuki K.-i.T."/>
            <person name="Hayashi T."/>
            <person name="Toyoda A."/>
            <person name="Oliveira C."/>
            <person name="Osipova E."/>
            <person name="Leigh N.D."/>
            <person name="Simon A."/>
            <person name="Yun M.H."/>
        </authorList>
    </citation>
    <scope>NUCLEOTIDE SEQUENCE</scope>
    <source>
        <strain evidence="2">20211129_DDA</strain>
        <tissue evidence="2">Liver</tissue>
    </source>
</reference>
<comment type="caution">
    <text evidence="2">The sequence shown here is derived from an EMBL/GenBank/DDBJ whole genome shotgun (WGS) entry which is preliminary data.</text>
</comment>
<keyword evidence="3" id="KW-1185">Reference proteome</keyword>
<name>A0AAV7PL49_PLEWA</name>
<feature type="region of interest" description="Disordered" evidence="1">
    <location>
        <begin position="63"/>
        <end position="116"/>
    </location>
</feature>
<gene>
    <name evidence="2" type="ORF">NDU88_007392</name>
</gene>